<dbReference type="InterPro" id="IPR016195">
    <property type="entry name" value="Pol/histidinol_Pase-like"/>
</dbReference>
<dbReference type="RefSeq" id="WP_076603767.1">
    <property type="nucleotide sequence ID" value="NZ_FTMD01000015.1"/>
</dbReference>
<dbReference type="PANTHER" id="PTHR42924">
    <property type="entry name" value="EXONUCLEASE"/>
    <property type="match status" value="1"/>
</dbReference>
<dbReference type="OrthoDB" id="9804333at2"/>
<dbReference type="PANTHER" id="PTHR42924:SF3">
    <property type="entry name" value="POLYMERASE_HISTIDINOL PHOSPHATASE N-TERMINAL DOMAIN-CONTAINING PROTEIN"/>
    <property type="match status" value="1"/>
</dbReference>
<protein>
    <recommendedName>
        <fullName evidence="1">Polymerase/histidinol phosphatase N-terminal domain-containing protein</fullName>
    </recommendedName>
</protein>
<evidence type="ECO:0000259" key="1">
    <source>
        <dbReference type="SMART" id="SM00481"/>
    </source>
</evidence>
<dbReference type="STRING" id="34027.SAMN05421829_11587"/>
<dbReference type="InterPro" id="IPR052018">
    <property type="entry name" value="PHP_domain"/>
</dbReference>
<reference evidence="3" key="1">
    <citation type="submission" date="2017-01" db="EMBL/GenBank/DDBJ databases">
        <authorList>
            <person name="Varghese N."/>
            <person name="Submissions S."/>
        </authorList>
    </citation>
    <scope>NUCLEOTIDE SEQUENCE [LARGE SCALE GENOMIC DNA]</scope>
    <source>
        <strain evidence="3">ATCC 51758</strain>
    </source>
</reference>
<dbReference type="InterPro" id="IPR049742">
    <property type="entry name" value="35NBP"/>
</dbReference>
<proteinExistence type="predicted"/>
<dbReference type="SMART" id="SM00481">
    <property type="entry name" value="POLIIIAc"/>
    <property type="match status" value="1"/>
</dbReference>
<dbReference type="GO" id="GO:0035312">
    <property type="term" value="F:5'-3' DNA exonuclease activity"/>
    <property type="evidence" value="ECO:0007669"/>
    <property type="project" value="TreeGrafter"/>
</dbReference>
<sequence length="288" mass="30462">MSPNADLHCHSTVSDGWLTPTEVVRRAAANGVELLALTDHDEVGGIDEAVAVAHECGIGLVPGVEISVTFRDETIHVVGLGIDHRNAQLLDGLAQVRSGREQRAQAMSDALDAVGLHGVLAGARRFARNPAMVGRAHFARHIVASGLMPDVGTVFRYYLARGKPGFVPHVWARLEDAVGWIRAAGGIAVIAHPGRYRLSASDMEALFDGFVACGGEALEVVSGAHADSDVLRFASIARRRGLLASRASDFHGGSESPVDLGRCDPLPPDLVPVWSRLRAAAPAAHLHS</sequence>
<dbReference type="InterPro" id="IPR003141">
    <property type="entry name" value="Pol/His_phosphatase_N"/>
</dbReference>
<gene>
    <name evidence="2" type="ORF">SAMN05421829_11587</name>
</gene>
<name>A0A1N7AWT3_9RHOO</name>
<dbReference type="SUPFAM" id="SSF89550">
    <property type="entry name" value="PHP domain-like"/>
    <property type="match status" value="1"/>
</dbReference>
<dbReference type="EMBL" id="FTMD01000015">
    <property type="protein sequence ID" value="SIR43516.1"/>
    <property type="molecule type" value="Genomic_DNA"/>
</dbReference>
<dbReference type="Gene3D" id="3.20.20.140">
    <property type="entry name" value="Metal-dependent hydrolases"/>
    <property type="match status" value="1"/>
</dbReference>
<keyword evidence="3" id="KW-1185">Reference proteome</keyword>
<dbReference type="CDD" id="cd07438">
    <property type="entry name" value="PHP_HisPPase_AMP"/>
    <property type="match status" value="1"/>
</dbReference>
<dbReference type="AlphaFoldDB" id="A0A1N7AWT3"/>
<dbReference type="Gene3D" id="1.10.150.650">
    <property type="match status" value="1"/>
</dbReference>
<dbReference type="Pfam" id="PF02811">
    <property type="entry name" value="PHP"/>
    <property type="match status" value="1"/>
</dbReference>
<evidence type="ECO:0000313" key="3">
    <source>
        <dbReference type="Proteomes" id="UP000186819"/>
    </source>
</evidence>
<feature type="domain" description="Polymerase/histidinol phosphatase N-terminal" evidence="1">
    <location>
        <begin position="5"/>
        <end position="70"/>
    </location>
</feature>
<dbReference type="InterPro" id="IPR004013">
    <property type="entry name" value="PHP_dom"/>
</dbReference>
<evidence type="ECO:0000313" key="2">
    <source>
        <dbReference type="EMBL" id="SIR43516.1"/>
    </source>
</evidence>
<organism evidence="2 3">
    <name type="scientific">Aromatoleum tolulyticum</name>
    <dbReference type="NCBI Taxonomy" id="34027"/>
    <lineage>
        <taxon>Bacteria</taxon>
        <taxon>Pseudomonadati</taxon>
        <taxon>Pseudomonadota</taxon>
        <taxon>Betaproteobacteria</taxon>
        <taxon>Rhodocyclales</taxon>
        <taxon>Rhodocyclaceae</taxon>
        <taxon>Aromatoleum</taxon>
    </lineage>
</organism>
<dbReference type="NCBIfam" id="NF041577">
    <property type="entry name" value="nside_bi_sphtase"/>
    <property type="match status" value="1"/>
</dbReference>
<dbReference type="GO" id="GO:0004534">
    <property type="term" value="F:5'-3' RNA exonuclease activity"/>
    <property type="evidence" value="ECO:0007669"/>
    <property type="project" value="TreeGrafter"/>
</dbReference>
<accession>A0A1N7AWT3</accession>
<dbReference type="Proteomes" id="UP000186819">
    <property type="component" value="Unassembled WGS sequence"/>
</dbReference>